<reference evidence="5" key="1">
    <citation type="submission" date="2025-08" db="UniProtKB">
        <authorList>
            <consortium name="RefSeq"/>
        </authorList>
    </citation>
    <scope>IDENTIFICATION</scope>
</reference>
<dbReference type="GO" id="GO:0042277">
    <property type="term" value="F:peptide binding"/>
    <property type="evidence" value="ECO:0007669"/>
    <property type="project" value="TreeGrafter"/>
</dbReference>
<dbReference type="Pfam" id="PF01433">
    <property type="entry name" value="Peptidase_M1"/>
    <property type="match status" value="1"/>
</dbReference>
<dbReference type="GO" id="GO:0008270">
    <property type="term" value="F:zinc ion binding"/>
    <property type="evidence" value="ECO:0007669"/>
    <property type="project" value="InterPro"/>
</dbReference>
<dbReference type="GO" id="GO:0016020">
    <property type="term" value="C:membrane"/>
    <property type="evidence" value="ECO:0007669"/>
    <property type="project" value="TreeGrafter"/>
</dbReference>
<dbReference type="GO" id="GO:0070006">
    <property type="term" value="F:metalloaminopeptidase activity"/>
    <property type="evidence" value="ECO:0007669"/>
    <property type="project" value="TreeGrafter"/>
</dbReference>
<dbReference type="GeneID" id="113470130"/>
<dbReference type="KEGG" id="dci:113470130"/>
<name>A0A3Q0J6P9_DIACI</name>
<feature type="domain" description="Peptidase M1 membrane alanine aminopeptidase" evidence="2">
    <location>
        <begin position="171"/>
        <end position="214"/>
    </location>
</feature>
<comment type="similarity">
    <text evidence="1">Belongs to the peptidase M1 family.</text>
</comment>
<dbReference type="InterPro" id="IPR014782">
    <property type="entry name" value="Peptidase_M1_dom"/>
</dbReference>
<evidence type="ECO:0000256" key="1">
    <source>
        <dbReference type="ARBA" id="ARBA00010136"/>
    </source>
</evidence>
<feature type="domain" description="ERAP1-like C-terminal" evidence="3">
    <location>
        <begin position="26"/>
        <end position="138"/>
    </location>
</feature>
<dbReference type="Proteomes" id="UP000079169">
    <property type="component" value="Unplaced"/>
</dbReference>
<dbReference type="GO" id="GO:0006508">
    <property type="term" value="P:proteolysis"/>
    <property type="evidence" value="ECO:0007669"/>
    <property type="project" value="TreeGrafter"/>
</dbReference>
<organism evidence="4 5">
    <name type="scientific">Diaphorina citri</name>
    <name type="common">Asian citrus psyllid</name>
    <dbReference type="NCBI Taxonomy" id="121845"/>
    <lineage>
        <taxon>Eukaryota</taxon>
        <taxon>Metazoa</taxon>
        <taxon>Ecdysozoa</taxon>
        <taxon>Arthropoda</taxon>
        <taxon>Hexapoda</taxon>
        <taxon>Insecta</taxon>
        <taxon>Pterygota</taxon>
        <taxon>Neoptera</taxon>
        <taxon>Paraneoptera</taxon>
        <taxon>Hemiptera</taxon>
        <taxon>Sternorrhyncha</taxon>
        <taxon>Psylloidea</taxon>
        <taxon>Psyllidae</taxon>
        <taxon>Diaphorininae</taxon>
        <taxon>Diaphorina</taxon>
    </lineage>
</organism>
<protein>
    <submittedName>
        <fullName evidence="5">Puromycin-sensitive aminopeptidase-like</fullName>
    </submittedName>
</protein>
<dbReference type="Gene3D" id="1.10.390.10">
    <property type="entry name" value="Neutral Protease Domain 2"/>
    <property type="match status" value="1"/>
</dbReference>
<evidence type="ECO:0000313" key="5">
    <source>
        <dbReference type="RefSeq" id="XP_026684144.1"/>
    </source>
</evidence>
<evidence type="ECO:0000313" key="4">
    <source>
        <dbReference type="Proteomes" id="UP000079169"/>
    </source>
</evidence>
<dbReference type="RefSeq" id="XP_026684144.1">
    <property type="nucleotide sequence ID" value="XM_026828343.1"/>
</dbReference>
<evidence type="ECO:0000259" key="2">
    <source>
        <dbReference type="Pfam" id="PF01433"/>
    </source>
</evidence>
<dbReference type="InterPro" id="IPR024571">
    <property type="entry name" value="ERAP1-like_C_dom"/>
</dbReference>
<keyword evidence="4" id="KW-1185">Reference proteome</keyword>
<proteinExistence type="inferred from homology"/>
<accession>A0A3Q0J6P9</accession>
<dbReference type="PANTHER" id="PTHR11533:SF174">
    <property type="entry name" value="PUROMYCIN-SENSITIVE AMINOPEPTIDASE-RELATED"/>
    <property type="match status" value="1"/>
</dbReference>
<dbReference type="STRING" id="121845.A0A3Q0J6P9"/>
<evidence type="ECO:0000259" key="3">
    <source>
        <dbReference type="Pfam" id="PF11838"/>
    </source>
</evidence>
<dbReference type="PaxDb" id="121845-A0A3Q0J6P9"/>
<dbReference type="InterPro" id="IPR050344">
    <property type="entry name" value="Peptidase_M1_aminopeptidases"/>
</dbReference>
<dbReference type="GO" id="GO:0005615">
    <property type="term" value="C:extracellular space"/>
    <property type="evidence" value="ECO:0007669"/>
    <property type="project" value="TreeGrafter"/>
</dbReference>
<dbReference type="SUPFAM" id="SSF55486">
    <property type="entry name" value="Metalloproteases ('zincins'), catalytic domain"/>
    <property type="match status" value="1"/>
</dbReference>
<dbReference type="InterPro" id="IPR027268">
    <property type="entry name" value="Peptidase_M4/M1_CTD_sf"/>
</dbReference>
<dbReference type="Pfam" id="PF11838">
    <property type="entry name" value="ERAP1_C"/>
    <property type="match status" value="1"/>
</dbReference>
<dbReference type="AlphaFoldDB" id="A0A3Q0J6P9"/>
<gene>
    <name evidence="5" type="primary">LOC113470130</name>
</gene>
<sequence>MLEKKPFERLPKYTSWLTSGLAERGLRQFRRIPVDLLLSNTEYHHLFYQFGVQILKPAGQSLGWEPKANENHLNTLLRSLIISRLGVYGDPDTLTLARAKFEAHVKGTAILPADLRSPVYRAAIAGGSEATYQQLLKVSQGNEPVIHNYGHGGYGVTTAPGTSRYAVQLVTRDFRKGMHLYLTRHQYSNAFTEDLWAALEEASSKPIGRVMSTWTQQMGFPVISVDASVQNEDGSRTLTLSQTKFSADGSTDSTWLNRRDSALESTLAATGHLCVFNGGYLKESL</sequence>
<dbReference type="GO" id="GO:0043171">
    <property type="term" value="P:peptide catabolic process"/>
    <property type="evidence" value="ECO:0007669"/>
    <property type="project" value="TreeGrafter"/>
</dbReference>
<dbReference type="GO" id="GO:0005737">
    <property type="term" value="C:cytoplasm"/>
    <property type="evidence" value="ECO:0007669"/>
    <property type="project" value="TreeGrafter"/>
</dbReference>
<dbReference type="Gene3D" id="1.25.50.20">
    <property type="match status" value="1"/>
</dbReference>
<dbReference type="PANTHER" id="PTHR11533">
    <property type="entry name" value="PROTEASE M1 ZINC METALLOPROTEASE"/>
    <property type="match status" value="1"/>
</dbReference>